<proteinExistence type="predicted"/>
<organism evidence="2 3">
    <name type="scientific">Saltatorellus ferox</name>
    <dbReference type="NCBI Taxonomy" id="2528018"/>
    <lineage>
        <taxon>Bacteria</taxon>
        <taxon>Pseudomonadati</taxon>
        <taxon>Planctomycetota</taxon>
        <taxon>Planctomycetia</taxon>
        <taxon>Planctomycetia incertae sedis</taxon>
        <taxon>Saltatorellus</taxon>
    </lineage>
</organism>
<accession>A0A518F110</accession>
<protein>
    <submittedName>
        <fullName evidence="2">Uncharacterized protein</fullName>
    </submittedName>
</protein>
<name>A0A518F110_9BACT</name>
<feature type="signal peptide" evidence="1">
    <location>
        <begin position="1"/>
        <end position="20"/>
    </location>
</feature>
<evidence type="ECO:0000313" key="3">
    <source>
        <dbReference type="Proteomes" id="UP000320390"/>
    </source>
</evidence>
<evidence type="ECO:0000256" key="1">
    <source>
        <dbReference type="SAM" id="SignalP"/>
    </source>
</evidence>
<dbReference type="EMBL" id="CP036434">
    <property type="protein sequence ID" value="QDV10028.1"/>
    <property type="molecule type" value="Genomic_DNA"/>
</dbReference>
<feature type="chain" id="PRO_5021965146" evidence="1">
    <location>
        <begin position="21"/>
        <end position="452"/>
    </location>
</feature>
<evidence type="ECO:0000313" key="2">
    <source>
        <dbReference type="EMBL" id="QDV10028.1"/>
    </source>
</evidence>
<reference evidence="2 3" key="1">
    <citation type="submission" date="2019-02" db="EMBL/GenBank/DDBJ databases">
        <title>Deep-cultivation of Planctomycetes and their phenomic and genomic characterization uncovers novel biology.</title>
        <authorList>
            <person name="Wiegand S."/>
            <person name="Jogler M."/>
            <person name="Boedeker C."/>
            <person name="Pinto D."/>
            <person name="Vollmers J."/>
            <person name="Rivas-Marin E."/>
            <person name="Kohn T."/>
            <person name="Peeters S.H."/>
            <person name="Heuer A."/>
            <person name="Rast P."/>
            <person name="Oberbeckmann S."/>
            <person name="Bunk B."/>
            <person name="Jeske O."/>
            <person name="Meyerdierks A."/>
            <person name="Storesund J.E."/>
            <person name="Kallscheuer N."/>
            <person name="Luecker S."/>
            <person name="Lage O.M."/>
            <person name="Pohl T."/>
            <person name="Merkel B.J."/>
            <person name="Hornburger P."/>
            <person name="Mueller R.-W."/>
            <person name="Bruemmer F."/>
            <person name="Labrenz M."/>
            <person name="Spormann A.M."/>
            <person name="Op den Camp H."/>
            <person name="Overmann J."/>
            <person name="Amann R."/>
            <person name="Jetten M.S.M."/>
            <person name="Mascher T."/>
            <person name="Medema M.H."/>
            <person name="Devos D.P."/>
            <person name="Kaster A.-K."/>
            <person name="Ovreas L."/>
            <person name="Rohde M."/>
            <person name="Galperin M.Y."/>
            <person name="Jogler C."/>
        </authorList>
    </citation>
    <scope>NUCLEOTIDE SEQUENCE [LARGE SCALE GENOMIC DNA]</scope>
    <source>
        <strain evidence="2 3">Poly30</strain>
    </source>
</reference>
<keyword evidence="1" id="KW-0732">Signal</keyword>
<sequence precursor="true">MHRTLLLPSLAFVCTAFATAQVAPRAAHAEKIPGAVKNAGIYHLSTGTWTRAGGGVSNFGPDVIYSNTAWSGYFSTTGGVGGTIPMAENFDEGQIPGPFNGQHPQGRDSFTVNCFEIGYCDLGPAGGSGWEIRFYESYMPCSFRGAPDADFLATGLPANGCWTVTFDLSGGNEFCLGGDGGDGYDGDLDLDSFGWSYTYAGQNTTSVAGFLIRGDPQSTEPNWVTGGEVTDGTDTYFGPPSFCPEGSTGLGTQDFWWIEDTNVPSNSGCYWFFGYRNNNACAGPLANMYASFHMELQADTAICDNFGPGVPYCMSNPNSTGVNSSLLVLGSAVVSDNNLTLIGGLPTNTFGFFITSRTPGFVANPAGSAGNLCVSANIGRFTGPGQIKNSGASGTISLTTQTGEWSLQSIPTSTGPYAAMAGLRTHFQLWHRDSVSGTPTSNFSDAVYVDWQ</sequence>
<gene>
    <name evidence="2" type="ORF">Poly30_55890</name>
</gene>
<dbReference type="Proteomes" id="UP000320390">
    <property type="component" value="Chromosome"/>
</dbReference>
<dbReference type="AlphaFoldDB" id="A0A518F110"/>
<dbReference type="RefSeq" id="WP_145205489.1">
    <property type="nucleotide sequence ID" value="NZ_CP036434.1"/>
</dbReference>
<keyword evidence="3" id="KW-1185">Reference proteome</keyword>